<dbReference type="PANTHER" id="PTHR28656">
    <property type="entry name" value="COILED-COIL DOMAIN-CONTAINING PROTEIN 153"/>
    <property type="match status" value="1"/>
</dbReference>
<evidence type="ECO:0000256" key="6">
    <source>
        <dbReference type="ARBA" id="ARBA00023054"/>
    </source>
</evidence>
<evidence type="ECO:0000256" key="10">
    <source>
        <dbReference type="ARBA" id="ARBA00044754"/>
    </source>
</evidence>
<evidence type="ECO:0000313" key="14">
    <source>
        <dbReference type="EMBL" id="GBF87884.1"/>
    </source>
</evidence>
<comment type="similarity">
    <text evidence="10">Belongs to the DRC12 family.</text>
</comment>
<comment type="subcellular location">
    <subcellularLocation>
        <location evidence="2">Cytoplasm</location>
        <location evidence="2">Cytoskeleton</location>
        <location evidence="2">Flagellum axoneme</location>
    </subcellularLocation>
</comment>
<evidence type="ECO:0000256" key="3">
    <source>
        <dbReference type="ARBA" id="ARBA00011248"/>
    </source>
</evidence>
<evidence type="ECO:0000256" key="2">
    <source>
        <dbReference type="ARBA" id="ARBA00004611"/>
    </source>
</evidence>
<keyword evidence="15" id="KW-1185">Reference proteome</keyword>
<keyword evidence="9" id="KW-0966">Cell projection</keyword>
<feature type="coiled-coil region" evidence="12">
    <location>
        <begin position="53"/>
        <end position="109"/>
    </location>
</feature>
<evidence type="ECO:0000256" key="5">
    <source>
        <dbReference type="ARBA" id="ARBA00022846"/>
    </source>
</evidence>
<dbReference type="Proteomes" id="UP000247498">
    <property type="component" value="Unassembled WGS sequence"/>
</dbReference>
<evidence type="ECO:0000256" key="9">
    <source>
        <dbReference type="ARBA" id="ARBA00023273"/>
    </source>
</evidence>
<keyword evidence="7" id="KW-0969">Cilium</keyword>
<evidence type="ECO:0000256" key="11">
    <source>
        <dbReference type="ARBA" id="ARBA00044800"/>
    </source>
</evidence>
<evidence type="ECO:0000256" key="4">
    <source>
        <dbReference type="ARBA" id="ARBA00022490"/>
    </source>
</evidence>
<feature type="region of interest" description="Disordered" evidence="13">
    <location>
        <begin position="1"/>
        <end position="20"/>
    </location>
</feature>
<keyword evidence="5" id="KW-0282">Flagellum</keyword>
<keyword evidence="6 12" id="KW-0175">Coiled coil</keyword>
<evidence type="ECO:0000313" key="15">
    <source>
        <dbReference type="Proteomes" id="UP000247498"/>
    </source>
</evidence>
<evidence type="ECO:0000256" key="1">
    <source>
        <dbReference type="ARBA" id="ARBA00003029"/>
    </source>
</evidence>
<comment type="subunit">
    <text evidence="3">Component of the nexin-dynein regulatory complex (N-DRC).</text>
</comment>
<name>A0A2V0NKL9_9CHLO</name>
<organism evidence="14 15">
    <name type="scientific">Raphidocelis subcapitata</name>
    <dbReference type="NCBI Taxonomy" id="307507"/>
    <lineage>
        <taxon>Eukaryota</taxon>
        <taxon>Viridiplantae</taxon>
        <taxon>Chlorophyta</taxon>
        <taxon>core chlorophytes</taxon>
        <taxon>Chlorophyceae</taxon>
        <taxon>CS clade</taxon>
        <taxon>Sphaeropleales</taxon>
        <taxon>Selenastraceae</taxon>
        <taxon>Raphidocelis</taxon>
    </lineage>
</organism>
<evidence type="ECO:0000256" key="7">
    <source>
        <dbReference type="ARBA" id="ARBA00023069"/>
    </source>
</evidence>
<evidence type="ECO:0000256" key="13">
    <source>
        <dbReference type="SAM" id="MobiDB-lite"/>
    </source>
</evidence>
<dbReference type="AlphaFoldDB" id="A0A2V0NKL9"/>
<reference evidence="14 15" key="1">
    <citation type="journal article" date="2018" name="Sci. Rep.">
        <title>Raphidocelis subcapitata (=Pseudokirchneriella subcapitata) provides an insight into genome evolution and environmental adaptations in the Sphaeropleales.</title>
        <authorList>
            <person name="Suzuki S."/>
            <person name="Yamaguchi H."/>
            <person name="Nakajima N."/>
            <person name="Kawachi M."/>
        </authorList>
    </citation>
    <scope>NUCLEOTIDE SEQUENCE [LARGE SCALE GENOMIC DNA]</scope>
    <source>
        <strain evidence="14 15">NIES-35</strain>
    </source>
</reference>
<evidence type="ECO:0000256" key="8">
    <source>
        <dbReference type="ARBA" id="ARBA00023212"/>
    </source>
</evidence>
<comment type="caution">
    <text evidence="14">The sequence shown here is derived from an EMBL/GenBank/DDBJ whole genome shotgun (WGS) entry which is preliminary data.</text>
</comment>
<gene>
    <name evidence="14" type="ORF">Rsub_00596</name>
</gene>
<dbReference type="PANTHER" id="PTHR28656:SF1">
    <property type="entry name" value="COILED-COIL DOMAIN-CONTAINING PROTEIN 153"/>
    <property type="match status" value="1"/>
</dbReference>
<keyword evidence="8" id="KW-0206">Cytoskeleton</keyword>
<dbReference type="InterPro" id="IPR033585">
    <property type="entry name" value="DRC12-like"/>
</dbReference>
<sequence>MPPKAAAGKKKKGEADGGADCAQRLARSEAEVSSLARLLDVEAHEAAAARASERAWRQRAEAAEAGLERLRADMLDVAADMRRQSEAAREQLERRAEEFGAQEAALRAQLADREGAVAELRGALREAGEDARRREARHEARMAQERAEFGAMLKDALARLQQRLEERHTLAGGRGGGALGGGALGG</sequence>
<proteinExistence type="inferred from homology"/>
<accession>A0A2V0NKL9</accession>
<dbReference type="InParanoid" id="A0A2V0NKL9"/>
<dbReference type="EMBL" id="BDRX01000002">
    <property type="protein sequence ID" value="GBF87884.1"/>
    <property type="molecule type" value="Genomic_DNA"/>
</dbReference>
<evidence type="ECO:0000256" key="12">
    <source>
        <dbReference type="SAM" id="Coils"/>
    </source>
</evidence>
<comment type="function">
    <text evidence="1">Component of the nexin-dynein regulatory complex (N-DRC), a key regulator of ciliary/flagellar motility which maintains the alignment and integrity of the distal axoneme and regulates microtubule sliding in motile axonemes.</text>
</comment>
<keyword evidence="4" id="KW-0963">Cytoplasm</keyword>
<protein>
    <recommendedName>
        <fullName evidence="11">Dynein regulatory complex protein 12</fullName>
    </recommendedName>
</protein>